<protein>
    <submittedName>
        <fullName evidence="2">DUF6153 family protein</fullName>
    </submittedName>
</protein>
<accession>A0ABU6FFF6</accession>
<feature type="transmembrane region" description="Helical" evidence="1">
    <location>
        <begin position="73"/>
        <end position="98"/>
    </location>
</feature>
<organism evidence="2 3">
    <name type="scientific">Streptomyces endophyticus</name>
    <dbReference type="NCBI Taxonomy" id="714166"/>
    <lineage>
        <taxon>Bacteria</taxon>
        <taxon>Bacillati</taxon>
        <taxon>Actinomycetota</taxon>
        <taxon>Actinomycetes</taxon>
        <taxon>Kitasatosporales</taxon>
        <taxon>Streptomycetaceae</taxon>
        <taxon>Streptomyces</taxon>
    </lineage>
</organism>
<sequence>MARTRSGTGRGQRLLLFAALLLGIVGMHTLGHPSGHDAAMPTESAHVAMAAEHGSAATVHERPDSPGHSGMDPLNVCLAVLGSLTLLLLTAVVLRPLLVAVAPGPRARGLALAQRPNPPPPRRLLSQLSVLRI</sequence>
<keyword evidence="1" id="KW-0472">Membrane</keyword>
<proteinExistence type="predicted"/>
<dbReference type="Proteomes" id="UP001354931">
    <property type="component" value="Unassembled WGS sequence"/>
</dbReference>
<keyword evidence="3" id="KW-1185">Reference proteome</keyword>
<evidence type="ECO:0000313" key="2">
    <source>
        <dbReference type="EMBL" id="MEB8342719.1"/>
    </source>
</evidence>
<evidence type="ECO:0000256" key="1">
    <source>
        <dbReference type="SAM" id="Phobius"/>
    </source>
</evidence>
<comment type="caution">
    <text evidence="2">The sequence shown here is derived from an EMBL/GenBank/DDBJ whole genome shotgun (WGS) entry which is preliminary data.</text>
</comment>
<evidence type="ECO:0000313" key="3">
    <source>
        <dbReference type="Proteomes" id="UP001354931"/>
    </source>
</evidence>
<dbReference type="Pfam" id="PF19650">
    <property type="entry name" value="DUF6153"/>
    <property type="match status" value="1"/>
</dbReference>
<name>A0ABU6FFF6_9ACTN</name>
<keyword evidence="1" id="KW-1133">Transmembrane helix</keyword>
<dbReference type="InterPro" id="IPR046151">
    <property type="entry name" value="DUF6153"/>
</dbReference>
<reference evidence="2 3" key="1">
    <citation type="submission" date="2022-10" db="EMBL/GenBank/DDBJ databases">
        <authorList>
            <person name="Xie J."/>
            <person name="Shen N."/>
        </authorList>
    </citation>
    <scope>NUCLEOTIDE SEQUENCE [LARGE SCALE GENOMIC DNA]</scope>
    <source>
        <strain evidence="2 3">YIM65594</strain>
    </source>
</reference>
<keyword evidence="1" id="KW-0812">Transmembrane</keyword>
<dbReference type="EMBL" id="JAOZYC010000170">
    <property type="protein sequence ID" value="MEB8342719.1"/>
    <property type="molecule type" value="Genomic_DNA"/>
</dbReference>
<dbReference type="RefSeq" id="WP_326022280.1">
    <property type="nucleotide sequence ID" value="NZ_JAOZYC010000170.1"/>
</dbReference>
<gene>
    <name evidence="2" type="ORF">OKJ99_35010</name>
</gene>